<keyword evidence="2" id="KW-1003">Cell membrane</keyword>
<evidence type="ECO:0000256" key="2">
    <source>
        <dbReference type="ARBA" id="ARBA00022475"/>
    </source>
</evidence>
<dbReference type="GO" id="GO:0005886">
    <property type="term" value="C:plasma membrane"/>
    <property type="evidence" value="ECO:0007669"/>
    <property type="project" value="UniProtKB-SubCell"/>
</dbReference>
<feature type="transmembrane region" description="Helical" evidence="10">
    <location>
        <begin position="56"/>
        <end position="75"/>
    </location>
</feature>
<dbReference type="InterPro" id="IPR017452">
    <property type="entry name" value="GPCR_Rhodpsn_7TM"/>
</dbReference>
<accession>A0A672I3T8</accession>
<feature type="transmembrane region" description="Helical" evidence="10">
    <location>
        <begin position="172"/>
        <end position="195"/>
    </location>
</feature>
<evidence type="ECO:0000256" key="4">
    <source>
        <dbReference type="ARBA" id="ARBA00022989"/>
    </source>
</evidence>
<gene>
    <name evidence="12" type="primary">LOC115405202</name>
</gene>
<dbReference type="GO" id="GO:0035025">
    <property type="term" value="P:positive regulation of Rho protein signal transduction"/>
    <property type="evidence" value="ECO:0007669"/>
    <property type="project" value="TreeGrafter"/>
</dbReference>
<dbReference type="OrthoDB" id="6086428at2759"/>
<dbReference type="GO" id="GO:0007200">
    <property type="term" value="P:phospholipase C-activating G protein-coupled receptor signaling pathway"/>
    <property type="evidence" value="ECO:0007669"/>
    <property type="project" value="TreeGrafter"/>
</dbReference>
<keyword evidence="6 10" id="KW-0472">Membrane</keyword>
<feature type="transmembrane region" description="Helical" evidence="10">
    <location>
        <begin position="216"/>
        <end position="239"/>
    </location>
</feature>
<reference evidence="12" key="3">
    <citation type="submission" date="2025-09" db="UniProtKB">
        <authorList>
            <consortium name="Ensembl"/>
        </authorList>
    </citation>
    <scope>IDENTIFICATION</scope>
</reference>
<keyword evidence="7" id="KW-0675">Receptor</keyword>
<proteinExistence type="predicted"/>
<evidence type="ECO:0000256" key="3">
    <source>
        <dbReference type="ARBA" id="ARBA00022692"/>
    </source>
</evidence>
<dbReference type="AlphaFoldDB" id="A0A672I3T8"/>
<evidence type="ECO:0000256" key="10">
    <source>
        <dbReference type="SAM" id="Phobius"/>
    </source>
</evidence>
<dbReference type="PANTHER" id="PTHR24232">
    <property type="entry name" value="G-PROTEIN COUPLED RECEPTOR"/>
    <property type="match status" value="1"/>
</dbReference>
<evidence type="ECO:0000256" key="5">
    <source>
        <dbReference type="ARBA" id="ARBA00023040"/>
    </source>
</evidence>
<feature type="transmembrane region" description="Helical" evidence="10">
    <location>
        <begin position="87"/>
        <end position="111"/>
    </location>
</feature>
<evidence type="ECO:0000256" key="7">
    <source>
        <dbReference type="ARBA" id="ARBA00023170"/>
    </source>
</evidence>
<keyword evidence="4 10" id="KW-1133">Transmembrane helix</keyword>
<protein>
    <submittedName>
        <fullName evidence="12">G-protein coupled receptor 35-like</fullName>
    </submittedName>
</protein>
<evidence type="ECO:0000256" key="8">
    <source>
        <dbReference type="ARBA" id="ARBA00023180"/>
    </source>
</evidence>
<dbReference type="PANTHER" id="PTHR24232:SF101">
    <property type="entry name" value="G-PROTEIN COUPLED RECEPTOR 35-LIKE"/>
    <property type="match status" value="1"/>
</dbReference>
<dbReference type="Pfam" id="PF00001">
    <property type="entry name" value="7tm_1"/>
    <property type="match status" value="1"/>
</dbReference>
<dbReference type="Proteomes" id="UP000472267">
    <property type="component" value="Chromosome 18"/>
</dbReference>
<reference evidence="12" key="1">
    <citation type="submission" date="2019-06" db="EMBL/GenBank/DDBJ databases">
        <authorList>
            <consortium name="Wellcome Sanger Institute Data Sharing"/>
        </authorList>
    </citation>
    <scope>NUCLEOTIDE SEQUENCE [LARGE SCALE GENOMIC DNA]</scope>
</reference>
<keyword evidence="9" id="KW-0807">Transducer</keyword>
<dbReference type="InParanoid" id="A0A672I3T8"/>
<dbReference type="Gene3D" id="1.20.1070.10">
    <property type="entry name" value="Rhodopsin 7-helix transmembrane proteins"/>
    <property type="match status" value="1"/>
</dbReference>
<keyword evidence="13" id="KW-1185">Reference proteome</keyword>
<dbReference type="PROSITE" id="PS50262">
    <property type="entry name" value="G_PROTEIN_RECEP_F1_2"/>
    <property type="match status" value="1"/>
</dbReference>
<evidence type="ECO:0000256" key="6">
    <source>
        <dbReference type="ARBA" id="ARBA00023136"/>
    </source>
</evidence>
<feature type="transmembrane region" description="Helical" evidence="10">
    <location>
        <begin position="132"/>
        <end position="152"/>
    </location>
</feature>
<dbReference type="SUPFAM" id="SSF81321">
    <property type="entry name" value="Family A G protein-coupled receptor-like"/>
    <property type="match status" value="1"/>
</dbReference>
<dbReference type="Ensembl" id="ENSSFAT00005037649.1">
    <property type="protein sequence ID" value="ENSSFAP00005036291.1"/>
    <property type="gene ID" value="ENSSFAG00005018334.1"/>
</dbReference>
<evidence type="ECO:0000313" key="12">
    <source>
        <dbReference type="Ensembl" id="ENSSFAP00005036291.1"/>
    </source>
</evidence>
<feature type="transmembrane region" description="Helical" evidence="10">
    <location>
        <begin position="23"/>
        <end position="44"/>
    </location>
</feature>
<evidence type="ECO:0000313" key="13">
    <source>
        <dbReference type="Proteomes" id="UP000472267"/>
    </source>
</evidence>
<reference evidence="12" key="2">
    <citation type="submission" date="2025-08" db="UniProtKB">
        <authorList>
            <consortium name="Ensembl"/>
        </authorList>
    </citation>
    <scope>IDENTIFICATION</scope>
</reference>
<dbReference type="InterPro" id="IPR000276">
    <property type="entry name" value="GPCR_Rhodpsn"/>
</dbReference>
<name>A0A672I3T8_SALFA</name>
<sequence>MNNVNCCPNNTNSSDCADVLQGLGYSVVFLLGFLVNAAALWAFIGKRKSWTDTHIYMLNLAIADSLLVIFLPFRIYDSFFCLPKTGLCTFLILLHFTNMYASIGTTTAISVQRYLAVRFPMQARLWKRKKEAAFVVCLVLWVVLLIMCVVFREENYPERLWTCFDRCKDQPLSLKFVLLLVVFGFFIPLLVVVFCSSRIICVLAKADDKTDEKRNIVNIVTANMIVFIICYTPIHVAFLVNFFNHKLEKWECKYIPAHVFLLVSEWIASTNCCFDSISYYFLLKGFFSERT</sequence>
<keyword evidence="5" id="KW-0297">G-protein coupled receptor</keyword>
<dbReference type="PRINTS" id="PR00237">
    <property type="entry name" value="GPCRRHODOPSN"/>
</dbReference>
<feature type="domain" description="G-protein coupled receptors family 1 profile" evidence="11">
    <location>
        <begin position="35"/>
        <end position="279"/>
    </location>
</feature>
<comment type="subcellular location">
    <subcellularLocation>
        <location evidence="1">Cell membrane</location>
        <topology evidence="1">Multi-pass membrane protein</topology>
    </subcellularLocation>
</comment>
<keyword evidence="3 10" id="KW-0812">Transmembrane</keyword>
<evidence type="ECO:0000256" key="9">
    <source>
        <dbReference type="ARBA" id="ARBA00023224"/>
    </source>
</evidence>
<dbReference type="GO" id="GO:0004930">
    <property type="term" value="F:G protein-coupled receptor activity"/>
    <property type="evidence" value="ECO:0007669"/>
    <property type="project" value="UniProtKB-KW"/>
</dbReference>
<keyword evidence="8" id="KW-0325">Glycoprotein</keyword>
<dbReference type="GeneID" id="115405202"/>
<evidence type="ECO:0000256" key="1">
    <source>
        <dbReference type="ARBA" id="ARBA00004651"/>
    </source>
</evidence>
<dbReference type="OMA" id="QEDWICK"/>
<dbReference type="FunFam" id="1.20.1070.10:FF:000142">
    <property type="entry name" value="G protein-coupled receptor 55"/>
    <property type="match status" value="1"/>
</dbReference>
<evidence type="ECO:0000259" key="11">
    <source>
        <dbReference type="PROSITE" id="PS50262"/>
    </source>
</evidence>
<organism evidence="12 13">
    <name type="scientific">Salarias fasciatus</name>
    <name type="common">Jewelled blenny</name>
    <name type="synonym">Blennius fasciatus</name>
    <dbReference type="NCBI Taxonomy" id="181472"/>
    <lineage>
        <taxon>Eukaryota</taxon>
        <taxon>Metazoa</taxon>
        <taxon>Chordata</taxon>
        <taxon>Craniata</taxon>
        <taxon>Vertebrata</taxon>
        <taxon>Euteleostomi</taxon>
        <taxon>Actinopterygii</taxon>
        <taxon>Neopterygii</taxon>
        <taxon>Teleostei</taxon>
        <taxon>Neoteleostei</taxon>
        <taxon>Acanthomorphata</taxon>
        <taxon>Ovalentaria</taxon>
        <taxon>Blenniimorphae</taxon>
        <taxon>Blenniiformes</taxon>
        <taxon>Blennioidei</taxon>
        <taxon>Blenniidae</taxon>
        <taxon>Salariinae</taxon>
        <taxon>Salarias</taxon>
    </lineage>
</organism>
<dbReference type="RefSeq" id="XP_029970566.1">
    <property type="nucleotide sequence ID" value="XM_030114706.1"/>
</dbReference>